<evidence type="ECO:0000256" key="1">
    <source>
        <dbReference type="SAM" id="MobiDB-lite"/>
    </source>
</evidence>
<protein>
    <recommendedName>
        <fullName evidence="2">PH domain-containing protein</fullName>
    </recommendedName>
</protein>
<accession>A7RQF1</accession>
<gene>
    <name evidence="3" type="ORF">NEMVEDRAFT_v1g200567</name>
</gene>
<reference evidence="3 4" key="1">
    <citation type="journal article" date="2007" name="Science">
        <title>Sea anemone genome reveals ancestral eumetazoan gene repertoire and genomic organization.</title>
        <authorList>
            <person name="Putnam N.H."/>
            <person name="Srivastava M."/>
            <person name="Hellsten U."/>
            <person name="Dirks B."/>
            <person name="Chapman J."/>
            <person name="Salamov A."/>
            <person name="Terry A."/>
            <person name="Shapiro H."/>
            <person name="Lindquist E."/>
            <person name="Kapitonov V.V."/>
            <person name="Jurka J."/>
            <person name="Genikhovich G."/>
            <person name="Grigoriev I.V."/>
            <person name="Lucas S.M."/>
            <person name="Steele R.E."/>
            <person name="Finnerty J.R."/>
            <person name="Technau U."/>
            <person name="Martindale M.Q."/>
            <person name="Rokhsar D.S."/>
        </authorList>
    </citation>
    <scope>NUCLEOTIDE SEQUENCE [LARGE SCALE GENOMIC DNA]</scope>
    <source>
        <strain evidence="4">CH2 X CH6</strain>
    </source>
</reference>
<feature type="compositionally biased region" description="Basic and acidic residues" evidence="1">
    <location>
        <begin position="16"/>
        <end position="36"/>
    </location>
</feature>
<feature type="region of interest" description="Disordered" evidence="1">
    <location>
        <begin position="118"/>
        <end position="137"/>
    </location>
</feature>
<dbReference type="PANTHER" id="PTHR47644">
    <property type="entry name" value="AGAP008221-PA"/>
    <property type="match status" value="1"/>
</dbReference>
<dbReference type="Proteomes" id="UP000001593">
    <property type="component" value="Unassembled WGS sequence"/>
</dbReference>
<feature type="compositionally biased region" description="Low complexity" evidence="1">
    <location>
        <begin position="336"/>
        <end position="350"/>
    </location>
</feature>
<dbReference type="InterPro" id="IPR001849">
    <property type="entry name" value="PH_domain"/>
</dbReference>
<dbReference type="SUPFAM" id="SSF50729">
    <property type="entry name" value="PH domain-like"/>
    <property type="match status" value="2"/>
</dbReference>
<evidence type="ECO:0000259" key="2">
    <source>
        <dbReference type="PROSITE" id="PS50003"/>
    </source>
</evidence>
<keyword evidence="4" id="KW-1185">Reference proteome</keyword>
<dbReference type="InParanoid" id="A7RQF1"/>
<dbReference type="EMBL" id="DS469528">
    <property type="protein sequence ID" value="EDO46354.1"/>
    <property type="molecule type" value="Genomic_DNA"/>
</dbReference>
<dbReference type="PANTHER" id="PTHR47644:SF1">
    <property type="entry name" value="PDZ DOMAIN-CONTAINING PROTEIN"/>
    <property type="match status" value="1"/>
</dbReference>
<feature type="compositionally biased region" description="Polar residues" evidence="1">
    <location>
        <begin position="118"/>
        <end position="129"/>
    </location>
</feature>
<dbReference type="eggNOG" id="ENOG502S2QE">
    <property type="taxonomic scope" value="Eukaryota"/>
</dbReference>
<organism evidence="3 4">
    <name type="scientific">Nematostella vectensis</name>
    <name type="common">Starlet sea anemone</name>
    <dbReference type="NCBI Taxonomy" id="45351"/>
    <lineage>
        <taxon>Eukaryota</taxon>
        <taxon>Metazoa</taxon>
        <taxon>Cnidaria</taxon>
        <taxon>Anthozoa</taxon>
        <taxon>Hexacorallia</taxon>
        <taxon>Actiniaria</taxon>
        <taxon>Edwardsiidae</taxon>
        <taxon>Nematostella</taxon>
    </lineage>
</organism>
<proteinExistence type="predicted"/>
<dbReference type="Gene3D" id="2.30.29.30">
    <property type="entry name" value="Pleckstrin-homology domain (PH domain)/Phosphotyrosine-binding domain (PTB)"/>
    <property type="match status" value="2"/>
</dbReference>
<feature type="region of interest" description="Disordered" evidence="1">
    <location>
        <begin position="1"/>
        <end position="103"/>
    </location>
</feature>
<dbReference type="STRING" id="45351.A7RQF1"/>
<feature type="domain" description="PH" evidence="2">
    <location>
        <begin position="645"/>
        <end position="698"/>
    </location>
</feature>
<dbReference type="HOGENOM" id="CLU_343657_0_0_1"/>
<feature type="compositionally biased region" description="Acidic residues" evidence="1">
    <location>
        <begin position="530"/>
        <end position="540"/>
    </location>
</feature>
<sequence length="824" mass="89449">MAEEITKEPIAMSNATKEDAKESENPVVRSTEEASLKDPISVSRDGDPVENSNEPNGIAVVSESRKQEQETESEVPVVSDQNDKDCKSGLPVSLPIAPEASGDDGKEVFESLMEIVSSNCKESQKTSASGACDEPNEGEIEVLDSGVERANLTGKCETEEAKEMEGHPSQSRLSAAVTDLSDLEEQLSSILRKNSSGTEIEVFNFDTPQDGTSETNDWEPTASDANASQDAIADTESKASQGDGAGEVFNAEAVETVPVNGNSNTKPKKKSSVSIDQFPDGVAPKESSVEKTLANKHIDENGEVKSGQEISEESGASVYASPCNGSGFDEREGSIEKLYSLSESSSENIKVNVSSDDDKGGSEEPQQHQLADDDKEDRLDTSDAENKQVEEDKIDEKERENVVEQVGSKGQNEAMTLENALSENKENLNQGTSGLAVVVDQEQSNGELIKEKAENDSTSDNTKEDESPSETSQAVPPVPDIEIVTSDENGILVTDESSGVDSKSLDSLDVLDDRHSDMSDVDSDSKSDFGDDDSAFGDNDEAVKNKFLDIERDRFGSDSSTVSEREFKQSAPVDGNTGGDTMIAVYLLTSSNAHPCSYRLNCPSFNHVASFLNSYGNTQRPSIEAWRDRFNPKELEKAMDTSPCGVIVLQNYSVSKAPESNKKHCFKLNKGGARCYHFSAASEADMKAWMVALMQAASTVSKPGVSMYTYFKIIKAGFQLLEGNVHNVSIPALSIRHPDCHGYLSKQGHKVKSWKRRYCVLKNGYLYYYSDMANNTALGVAKLLGFTLEKGENKGKHFCYHANAPEAGMRSYCFAAETDADRER</sequence>
<evidence type="ECO:0000313" key="3">
    <source>
        <dbReference type="EMBL" id="EDO46354.1"/>
    </source>
</evidence>
<feature type="compositionally biased region" description="Polar residues" evidence="1">
    <location>
        <begin position="206"/>
        <end position="215"/>
    </location>
</feature>
<feature type="region of interest" description="Disordered" evidence="1">
    <location>
        <begin position="203"/>
        <end position="540"/>
    </location>
</feature>
<dbReference type="AlphaFoldDB" id="A7RQF1"/>
<feature type="compositionally biased region" description="Polar residues" evidence="1">
    <location>
        <begin position="408"/>
        <end position="433"/>
    </location>
</feature>
<feature type="compositionally biased region" description="Basic and acidic residues" evidence="1">
    <location>
        <begin position="448"/>
        <end position="466"/>
    </location>
</feature>
<dbReference type="SMART" id="SM00233">
    <property type="entry name" value="PH"/>
    <property type="match status" value="2"/>
</dbReference>
<name>A7RQF1_NEMVE</name>
<dbReference type="Pfam" id="PF00169">
    <property type="entry name" value="PH"/>
    <property type="match status" value="2"/>
</dbReference>
<dbReference type="PROSITE" id="PS50003">
    <property type="entry name" value="PH_DOMAIN"/>
    <property type="match status" value="2"/>
</dbReference>
<feature type="compositionally biased region" description="Basic and acidic residues" evidence="1">
    <location>
        <begin position="356"/>
        <end position="402"/>
    </location>
</feature>
<dbReference type="InterPro" id="IPR011993">
    <property type="entry name" value="PH-like_dom_sf"/>
</dbReference>
<feature type="compositionally biased region" description="Basic and acidic residues" evidence="1">
    <location>
        <begin position="503"/>
        <end position="529"/>
    </location>
</feature>
<evidence type="ECO:0000313" key="4">
    <source>
        <dbReference type="Proteomes" id="UP000001593"/>
    </source>
</evidence>
<feature type="domain" description="PH" evidence="2">
    <location>
        <begin position="737"/>
        <end position="824"/>
    </location>
</feature>